<comment type="caution">
    <text evidence="1">The sequence shown here is derived from an EMBL/GenBank/DDBJ whole genome shotgun (WGS) entry which is preliminary data.</text>
</comment>
<accession>A0AC60PC63</accession>
<dbReference type="EMBL" id="JABSTQ010010877">
    <property type="protein sequence ID" value="KAG0417158.1"/>
    <property type="molecule type" value="Genomic_DNA"/>
</dbReference>
<evidence type="ECO:0000313" key="1">
    <source>
        <dbReference type="EMBL" id="KAG0417158.1"/>
    </source>
</evidence>
<name>A0AC60PC63_IXOPE</name>
<sequence>MDRCGRYESPQAIQHRERDYTHGTMGDSKDSVREQAKNFMMKLMAASSPQCILEKMMPAFSHKNFRIREEVLLCLQETVSTFGTQGLSLIKFMPLIAKLLGDPNSQVRDTAFQTLVCIYMHVGEKVRMDLGKKYDIPAAK</sequence>
<reference evidence="1 2" key="1">
    <citation type="journal article" date="2020" name="Cell">
        <title>Large-Scale Comparative Analyses of Tick Genomes Elucidate Their Genetic Diversity and Vector Capacities.</title>
        <authorList>
            <consortium name="Tick Genome and Microbiome Consortium (TIGMIC)"/>
            <person name="Jia N."/>
            <person name="Wang J."/>
            <person name="Shi W."/>
            <person name="Du L."/>
            <person name="Sun Y."/>
            <person name="Zhan W."/>
            <person name="Jiang J.F."/>
            <person name="Wang Q."/>
            <person name="Zhang B."/>
            <person name="Ji P."/>
            <person name="Bell-Sakyi L."/>
            <person name="Cui X.M."/>
            <person name="Yuan T.T."/>
            <person name="Jiang B.G."/>
            <person name="Yang W.F."/>
            <person name="Lam T.T."/>
            <person name="Chang Q.C."/>
            <person name="Ding S.J."/>
            <person name="Wang X.J."/>
            <person name="Zhu J.G."/>
            <person name="Ruan X.D."/>
            <person name="Zhao L."/>
            <person name="Wei J.T."/>
            <person name="Ye R.Z."/>
            <person name="Que T.C."/>
            <person name="Du C.H."/>
            <person name="Zhou Y.H."/>
            <person name="Cheng J.X."/>
            <person name="Dai P.F."/>
            <person name="Guo W.B."/>
            <person name="Han X.H."/>
            <person name="Huang E.J."/>
            <person name="Li L.F."/>
            <person name="Wei W."/>
            <person name="Gao Y.C."/>
            <person name="Liu J.Z."/>
            <person name="Shao H.Z."/>
            <person name="Wang X."/>
            <person name="Wang C.C."/>
            <person name="Yang T.C."/>
            <person name="Huo Q.B."/>
            <person name="Li W."/>
            <person name="Chen H.Y."/>
            <person name="Chen S.E."/>
            <person name="Zhou L.G."/>
            <person name="Ni X.B."/>
            <person name="Tian J.H."/>
            <person name="Sheng Y."/>
            <person name="Liu T."/>
            <person name="Pan Y.S."/>
            <person name="Xia L.Y."/>
            <person name="Li J."/>
            <person name="Zhao F."/>
            <person name="Cao W.C."/>
        </authorList>
    </citation>
    <scope>NUCLEOTIDE SEQUENCE [LARGE SCALE GENOMIC DNA]</scope>
    <source>
        <strain evidence="1">Iper-2018</strain>
    </source>
</reference>
<proteinExistence type="predicted"/>
<evidence type="ECO:0000313" key="2">
    <source>
        <dbReference type="Proteomes" id="UP000805193"/>
    </source>
</evidence>
<organism evidence="1 2">
    <name type="scientific">Ixodes persulcatus</name>
    <name type="common">Taiga tick</name>
    <dbReference type="NCBI Taxonomy" id="34615"/>
    <lineage>
        <taxon>Eukaryota</taxon>
        <taxon>Metazoa</taxon>
        <taxon>Ecdysozoa</taxon>
        <taxon>Arthropoda</taxon>
        <taxon>Chelicerata</taxon>
        <taxon>Arachnida</taxon>
        <taxon>Acari</taxon>
        <taxon>Parasitiformes</taxon>
        <taxon>Ixodida</taxon>
        <taxon>Ixodoidea</taxon>
        <taxon>Ixodidae</taxon>
        <taxon>Ixodinae</taxon>
        <taxon>Ixodes</taxon>
    </lineage>
</organism>
<dbReference type="Proteomes" id="UP000805193">
    <property type="component" value="Unassembled WGS sequence"/>
</dbReference>
<keyword evidence="2" id="KW-1185">Reference proteome</keyword>
<gene>
    <name evidence="1" type="ORF">HPB47_005847</name>
</gene>
<protein>
    <submittedName>
        <fullName evidence="1">Uncharacterized protein</fullName>
    </submittedName>
</protein>